<dbReference type="Gene3D" id="3.40.50.300">
    <property type="entry name" value="P-loop containing nucleotide triphosphate hydrolases"/>
    <property type="match status" value="2"/>
</dbReference>
<dbReference type="InterPro" id="IPR014001">
    <property type="entry name" value="Helicase_ATP-bd"/>
</dbReference>
<dbReference type="PROSITE" id="PS51871">
    <property type="entry name" value="PV_P1_PRO"/>
    <property type="match status" value="1"/>
</dbReference>
<organism evidence="41">
    <name type="scientific">Beet mosaic virus</name>
    <name type="common">BtMV</name>
    <dbReference type="NCBI Taxonomy" id="114921"/>
    <lineage>
        <taxon>Viruses</taxon>
        <taxon>Riboviria</taxon>
        <taxon>Orthornavirae</taxon>
        <taxon>Pisuviricota</taxon>
        <taxon>Stelpaviricetes</taxon>
        <taxon>Patatavirales</taxon>
        <taxon>Potyviridae</taxon>
        <taxon>Potyvirus</taxon>
        <taxon>Potyvirus betaceum</taxon>
    </lineage>
</organism>
<dbReference type="Pfam" id="PF00851">
    <property type="entry name" value="Peptidase_C6"/>
    <property type="match status" value="1"/>
</dbReference>
<dbReference type="InterPro" id="IPR043504">
    <property type="entry name" value="Peptidase_S1_PA_chymotrypsin"/>
</dbReference>
<dbReference type="Pfam" id="PF00863">
    <property type="entry name" value="Peptidase_C4"/>
    <property type="match status" value="1"/>
</dbReference>
<feature type="domain" description="Helicase ATP-binding" evidence="36">
    <location>
        <begin position="1241"/>
        <end position="1393"/>
    </location>
</feature>
<dbReference type="Pfam" id="PF00271">
    <property type="entry name" value="Helicase_C"/>
    <property type="match status" value="1"/>
</dbReference>
<keyword evidence="14" id="KW-1048">Host nucleus</keyword>
<keyword evidence="10" id="KW-1139">Helical capsid protein</keyword>
<organismHost>
    <name type="scientific">Beta vulgaris subsp. vulgaris</name>
    <name type="common">Beet</name>
    <dbReference type="NCBI Taxonomy" id="3555"/>
</organismHost>
<evidence type="ECO:0000259" key="40">
    <source>
        <dbReference type="PROSITE" id="PS51871"/>
    </source>
</evidence>
<accession>A0A1S7D5F2</accession>
<evidence type="ECO:0000259" key="35">
    <source>
        <dbReference type="PROSITE" id="PS50507"/>
    </source>
</evidence>
<dbReference type="SMART" id="SM00490">
    <property type="entry name" value="HELICc"/>
    <property type="match status" value="1"/>
</dbReference>
<dbReference type="EMBL" id="KY012334">
    <property type="protein sequence ID" value="AQY03806.1"/>
    <property type="molecule type" value="Genomic_RNA"/>
</dbReference>
<keyword evidence="22" id="KW-0347">Helicase</keyword>
<evidence type="ECO:0000256" key="10">
    <source>
        <dbReference type="ARBA" id="ARBA00022497"/>
    </source>
</evidence>
<dbReference type="Pfam" id="PF08440">
    <property type="entry name" value="Poty_PP"/>
    <property type="match status" value="1"/>
</dbReference>
<dbReference type="InterPro" id="IPR042308">
    <property type="entry name" value="HC_PRO_CPD_sf"/>
</dbReference>
<reference evidence="41" key="1">
    <citation type="journal article" date="2018" name="Virus Genes">
        <title>An Iranian genomic sequence of Beet mosaic virus provides insights into diversity and evolution of the world population.</title>
        <authorList>
            <person name="Mohammadi M."/>
            <person name="Gibbs A.J."/>
            <person name="Hosseini A."/>
            <person name="Hosseini S."/>
        </authorList>
    </citation>
    <scope>NUCLEOTIDE SEQUENCE</scope>
    <source>
        <strain evidence="41">Ir-VRU</strain>
    </source>
</reference>
<organismHost>
    <name type="scientific">Trifolium incarnatum</name>
    <name type="common">Crimson clover</name>
    <dbReference type="NCBI Taxonomy" id="60916"/>
</organismHost>
<dbReference type="PROSITE" id="PS51436">
    <property type="entry name" value="POTYVIRUS_NIA_PRO"/>
    <property type="match status" value="1"/>
</dbReference>
<keyword evidence="17" id="KW-0645">Protease</keyword>
<dbReference type="SUPFAM" id="SSF52540">
    <property type="entry name" value="P-loop containing nucleoside triphosphate hydrolases"/>
    <property type="match status" value="2"/>
</dbReference>
<evidence type="ECO:0000256" key="15">
    <source>
        <dbReference type="ARBA" id="ARBA00022581"/>
    </source>
</evidence>
<evidence type="ECO:0000256" key="18">
    <source>
        <dbReference type="ARBA" id="ARBA00022679"/>
    </source>
</evidence>
<evidence type="ECO:0000313" key="41">
    <source>
        <dbReference type="EMBL" id="AQY03806.1"/>
    </source>
</evidence>
<dbReference type="InterPro" id="IPR013648">
    <property type="entry name" value="PP_Potyviridae"/>
</dbReference>
<evidence type="ECO:0000256" key="20">
    <source>
        <dbReference type="ARBA" id="ARBA00022741"/>
    </source>
</evidence>
<dbReference type="InterPro" id="IPR002540">
    <property type="entry name" value="Pept_S30_P1_potyvir"/>
</dbReference>
<evidence type="ECO:0000256" key="4">
    <source>
        <dbReference type="ARBA" id="ARBA00004328"/>
    </source>
</evidence>
<proteinExistence type="inferred from homology"/>
<dbReference type="GO" id="GO:0003723">
    <property type="term" value="F:RNA binding"/>
    <property type="evidence" value="ECO:0007669"/>
    <property type="project" value="InterPro"/>
</dbReference>
<organismHost>
    <name type="scientific">Beta vulgaris subsp. maritima</name>
    <name type="common">Sea beet</name>
    <name type="synonym">Beta maritima</name>
    <dbReference type="NCBI Taxonomy" id="350892"/>
</organismHost>
<evidence type="ECO:0000256" key="33">
    <source>
        <dbReference type="RuleBase" id="RU003351"/>
    </source>
</evidence>
<evidence type="ECO:0000256" key="8">
    <source>
        <dbReference type="ARBA" id="ARBA00022484"/>
    </source>
</evidence>
<evidence type="ECO:0000256" key="34">
    <source>
        <dbReference type="SAM" id="MobiDB-lite"/>
    </source>
</evidence>
<organismHost>
    <name type="scientific">Amaranthus retroflexus</name>
    <name type="common">Redroot amaranth</name>
    <name type="synonym">American pigweed</name>
    <dbReference type="NCBI Taxonomy" id="124763"/>
</organismHost>
<evidence type="ECO:0000256" key="14">
    <source>
        <dbReference type="ARBA" id="ARBA00022562"/>
    </source>
</evidence>
<dbReference type="InterPro" id="IPR001456">
    <property type="entry name" value="HC-pro"/>
</dbReference>
<organismHost>
    <name type="scientific">Chenopodium album</name>
    <name type="common">Fat hen</name>
    <dbReference type="NCBI Taxonomy" id="3559"/>
</organismHost>
<evidence type="ECO:0000256" key="32">
    <source>
        <dbReference type="PROSITE-ProRule" id="PRU01080"/>
    </source>
</evidence>
<protein>
    <recommendedName>
        <fullName evidence="6">Genome polyprotein</fullName>
    </recommendedName>
</protein>
<dbReference type="InterPro" id="IPR039560">
    <property type="entry name" value="Potyvirid-P3"/>
</dbReference>
<dbReference type="PANTHER" id="PTHR43519:SF1">
    <property type="entry name" value="ATP-DEPENDENT RNA HELICASE HRPB"/>
    <property type="match status" value="1"/>
</dbReference>
<feature type="active site" description="For helper component proteinase activity" evidence="32">
    <location>
        <position position="656"/>
    </location>
</feature>
<evidence type="ECO:0000256" key="19">
    <source>
        <dbReference type="ARBA" id="ARBA00022695"/>
    </source>
</evidence>
<dbReference type="Pfam" id="PF00680">
    <property type="entry name" value="RdRP_1"/>
    <property type="match status" value="1"/>
</dbReference>
<feature type="region of interest" description="Disordered" evidence="34">
    <location>
        <begin position="2802"/>
        <end position="2869"/>
    </location>
</feature>
<dbReference type="GO" id="GO:0006351">
    <property type="term" value="P:DNA-templated transcription"/>
    <property type="evidence" value="ECO:0007669"/>
    <property type="project" value="InterPro"/>
</dbReference>
<organismHost>
    <name type="scientific">Spinacia oleracea</name>
    <name type="common">Spinach</name>
    <dbReference type="NCBI Taxonomy" id="3562"/>
</organismHost>
<name>A0A1S7D5F2_BTMV</name>
<dbReference type="SMART" id="SM00487">
    <property type="entry name" value="DEXDc"/>
    <property type="match status" value="1"/>
</dbReference>
<dbReference type="GO" id="GO:0004197">
    <property type="term" value="F:cysteine-type endopeptidase activity"/>
    <property type="evidence" value="ECO:0007669"/>
    <property type="project" value="InterPro"/>
</dbReference>
<dbReference type="Pfam" id="PF13608">
    <property type="entry name" value="Potyvirid-P3"/>
    <property type="match status" value="1"/>
</dbReference>
<dbReference type="GO" id="GO:0005524">
    <property type="term" value="F:ATP binding"/>
    <property type="evidence" value="ECO:0007669"/>
    <property type="project" value="UniProtKB-KW"/>
</dbReference>
<comment type="catalytic activity">
    <reaction evidence="1">
        <text>Hydrolyzes glutaminyl bonds, and activity is further restricted by preferences for the amino acids in P6 - P1' that vary with the species of potyvirus, e.g. Glu-Xaa-Xaa-Tyr-Xaa-Gln-|-(Ser or Gly) for the enzyme from tobacco etch virus. The natural substrate is the viral polyprotein, but other proteins and oligopeptides containing the appropriate consensus sequence are also cleaved.</text>
        <dbReference type="EC" id="3.4.22.44"/>
    </reaction>
</comment>
<dbReference type="Pfam" id="PF01577">
    <property type="entry name" value="Peptidase_S30"/>
    <property type="match status" value="1"/>
</dbReference>
<dbReference type="InterPro" id="IPR011545">
    <property type="entry name" value="DEAD/DEAH_box_helicase_dom"/>
</dbReference>
<dbReference type="InterPro" id="IPR027417">
    <property type="entry name" value="P-loop_NTPase"/>
</dbReference>
<dbReference type="InterPro" id="IPR031159">
    <property type="entry name" value="HC_PRO_CPD_dom"/>
</dbReference>
<keyword evidence="24" id="KW-0067">ATP-binding</keyword>
<comment type="similarity">
    <text evidence="5 33">Belongs to the potyviridae genome polyprotein family.</text>
</comment>
<dbReference type="SUPFAM" id="SSF56672">
    <property type="entry name" value="DNA/RNA polymerases"/>
    <property type="match status" value="1"/>
</dbReference>
<comment type="subcellular location">
    <subcellularLocation>
        <location evidence="30">Host cytoplasmic vesicle</location>
    </subcellularLocation>
    <subcellularLocation>
        <location evidence="3">Host nucleus</location>
    </subcellularLocation>
    <subcellularLocation>
        <location evidence="4">Virion</location>
    </subcellularLocation>
</comment>
<evidence type="ECO:0000256" key="17">
    <source>
        <dbReference type="ARBA" id="ARBA00022670"/>
    </source>
</evidence>
<evidence type="ECO:0000256" key="23">
    <source>
        <dbReference type="ARBA" id="ARBA00022807"/>
    </source>
</evidence>
<dbReference type="SUPFAM" id="SSF50494">
    <property type="entry name" value="Trypsin-like serine proteases"/>
    <property type="match status" value="1"/>
</dbReference>
<feature type="compositionally biased region" description="Basic and acidic residues" evidence="34">
    <location>
        <begin position="2839"/>
        <end position="2855"/>
    </location>
</feature>
<evidence type="ECO:0000256" key="5">
    <source>
        <dbReference type="ARBA" id="ARBA00006064"/>
    </source>
</evidence>
<dbReference type="InterPro" id="IPR001592">
    <property type="entry name" value="Poty_coat"/>
</dbReference>
<keyword evidence="16" id="KW-1090">Inhibition of host innate immune response by virus</keyword>
<dbReference type="InterPro" id="IPR043128">
    <property type="entry name" value="Rev_trsase/Diguanyl_cyclase"/>
</dbReference>
<dbReference type="GO" id="GO:0005198">
    <property type="term" value="F:structural molecule activity"/>
    <property type="evidence" value="ECO:0007669"/>
    <property type="project" value="InterPro"/>
</dbReference>
<evidence type="ECO:0000256" key="2">
    <source>
        <dbReference type="ARBA" id="ARBA00001848"/>
    </source>
</evidence>
<organismHost>
    <name type="scientific">Sonchus arvensis</name>
    <name type="common">Perennial sow-thistle</name>
    <dbReference type="NCBI Taxonomy" id="50192"/>
</organismHost>
<evidence type="ECO:0000256" key="25">
    <source>
        <dbReference type="ARBA" id="ARBA00022844"/>
    </source>
</evidence>
<evidence type="ECO:0000256" key="16">
    <source>
        <dbReference type="ARBA" id="ARBA00022632"/>
    </source>
</evidence>
<evidence type="ECO:0000256" key="24">
    <source>
        <dbReference type="ARBA" id="ARBA00022840"/>
    </source>
</evidence>
<keyword evidence="21" id="KW-0378">Hydrolase</keyword>
<dbReference type="GO" id="GO:0019029">
    <property type="term" value="C:helical viral capsid"/>
    <property type="evidence" value="ECO:0007669"/>
    <property type="project" value="UniProtKB-KW"/>
</dbReference>
<dbReference type="GO" id="GO:0044161">
    <property type="term" value="C:host cell cytoplasmic vesicle"/>
    <property type="evidence" value="ECO:0007669"/>
    <property type="project" value="UniProtKB-SubCell"/>
</dbReference>
<sequence precursor="true">MAAMMHFGQFPSDIPLRAATCCTKAHSPLVTKEMMASFATPTESSSVARPIVYSSTATDDYEKAQRAFEASFREKYSDKLEAMKYGKVVKRSGLTYVKRAGPQAIAKGIEMDAAIEKFNTAFYAGEMEDVTLNGDITAGISVARGESVWLRSVFWSRSLKKQVRKKTPKLVAKSDFDDLFNKVLKVASLGNIPVEIVGKKANKILRFGYKKVDTSTIPYFHLPHHNSNYISRELHPQRVRWLVPLLVRHRKMRNQFSDSMITRGWSGLILPKSIASTCWRRYDEVIVRGRLYGRVEDARTKLPAGDVGRTVHYSSGEERFFAGWKEGFEKLVPAQKEHVCKIVQDNKFCGKLAASIVQIAFPCHKMACDMCRNRFNEMTPEAYSELIDKHIDQRMSEINEAVAQFPGLKQVVSNFRSKHTVNTNMKDNLEVAKLTQGHKANQMMQLAKINSILIKGNTATPDEMGDASSLLLEITRWFNNHLSIVDKGSLRAFRNKRSNKALVNPSLLCDNQRDKNGNFIWGERGYHSKRFFASYFDEVTPGDGYKEYVIRKGPQGQRKLAIGNLIVSFDLEKTRQALKGEEVEKLPLSNSCISKRNGNYVYTSCCVTLDDGTPLYSNIKNPTKRHLIVGTSGDPKIVDLPATDTDKMYIAKEGYCYLNIFLAMLINVNENEAKAFTKMVRDIIIPMLGTWPTMQDLATACFMMTAFFPETNSAELPRILVDHTNQTMHVIDSFGSLTTGYHVLKAGTAAQLIDFASTELDGEMKWYRVGGHGLPMKEKMLSALITSIFRPKKLVQLIEEDPYVLIMAMSSPRLIINLFNNGALELAAKHWISRDKNVSAIFATLMDLSTEMSKAELLIEQHRMINECAKRIHDTQNYLDEVGPHQQEVRTFLALISDELEVDKELHKTGFANFSERFHSLTEKMYVDALEEEWRGLSLLDKFSYATFVCKHKPRSTPVLPPRKSEDIDVKFVISPSWFVGKTKEHLNGGRKYVTSRITQFTSYIKRATLDKAMRIMCSCLKDLAYFMNVALVTHLLISMIAAVYKMLNDHRIAKHRLRILEMQEVDHTIYCLYDTLKTVHKREPTLEEFRQYIATINKDLLKYLPEEEGKAEVEYQANKVYEKKLEKAVALMALFTMIFDTEKSGAVFSILRNIKSVFSTLGEEVKYQSLDEIQSIEDEKKLTIDFDLDTEITAEHTTMDVQFEKWWDKQLGQNRVVPHYRVGGTFIEFTRHTAASVCNTICTSSEQEFVVRGAVGSGKSTGLPSHLSRKGRVLLLEPTRPLAENVCKQLRKEPFHLSPTLRMRGLTTFGSSNISVMTSGYALHFHANNPQRLEEFDFIMIDESHTMDSSTMAFYCLLREYEFKGKILKVSATPPGRECEFKTQHDVLIKIEESLSYNSFITAQGTGSNADVVQNGDNILVYVPSYNDVDQLSKGLMEKGYLVTKVDGRTMKMGNVEIPTKGTSSKKHFIVATNIIENGVTLDIDVVVDFGLKVVAELDSDSRCMRYKKVSISYGERLQRLGRVGRVKQGTALRIGHTETGMTEIPVAIATEAAFICFAYNLPVMTHNVTSSLLSRCTNRQARTMMQYELSPFFMVELVHFNGCVHPQIENKLKAYKLRDSETQLSTLAIPNSGTSRWKTVGEYKKLGVRIEADDNVRVPFAANGVPDRLYADLWETIQQHKSDAGFGRLTSACASKISYTLTTQPNAIPRTLAIIEHLLREEQQKKAYFESLNDTLCATSFSLAGMVNNIRRRYLKDHSAHNINVLQNAKSQLNEFNSKAVDPERIGDLMGYGVLDTVQYQSATDIQKRLKLKGRWNGSLAATDLLIAGTVFAGGCWMLWEYAKSGTEIVQYQGKRRQMQKLKFRNARDNKVGREVYGDDGTIEHLFGAAYTERGKRKGNNSTKGMGTKTRRFVHMYGFDPTEYSFVRFVDPLTGYSKDESVQTDIALVQSEIGEYRQKCMEDDDELIDFIKQKPGIQAYFMKNGSDKALQVDLTPHIPLLSCAKTATIAGFPERESELRQTGTPIVVSKNVVPGEHTEVVREEGKSIVKGLRNYNPISSIVCRLTNDSNGNAQTLYGIGFGPLIITNSHLFKANNGTLFIRSHQGEFTVQNTTQLQVHHVKDKDMILIRMPKDFPPFPMKLKFRAPHSEERACLVGSRFQQKSLSSEVSDSTLIRPTDSGSGYWKHWVSTKEGDCGLPMVALKDGSVIGIHGLTSVRSELNYFVPFTDDFQSKYLSNIDSLEWVKHWRHTPDKVAWNGMTLRENGPASEFSVSKLIADLTHGYFDEVVEQGYSSKWVANRLDGNLKAVASSSSQLVTKHVVKGPCVLFQEFLATHEEAARYFVPRMGEYGPSRLNKEAFLKDFLKYAGPITVGVVNTDSFEDAVASVINMLEDLDYGECAYVTDPDSIFDSLNMKAAVGALYKGKKKEYFEQLNSAERENLLRLSCERLYEGKMGVWNGSLKAELRPKEKLEQNKTRTFTAAPIDTLLGGKVCVDDFNNRFYSLNLKGPWSVGMTKFYGGWNELLQKLPDGWIYCDADGSQFDSSLTPYLINAVVQIREHFMEDWEIGRTMLRNFYTEIVYTPILTPDGTIVKKFKGNNSGQPSTVVDNTLMVILAMHYAMHQQCWREEEMKEKIRFFANGDDLLIAIHPSKEKFLNVLSEYFHELGLKYDFSSRSTVRETLWFMSHRGLYHDDMYIPKLEEERIVSILEWDRSNEATHRAEAICAAMIEAWGYPELLKYIREFYLWMMHHECYRDLVRDGKLPYIAETALRKLYTDKSVDESELVKYWKALAPEEEDGPDIVTYQGDEKPSKSSQPQSLSPQVPQQVDAGASSQGKDKQSVIKHDSTKSKDVGQSSTAVPRLKQISKMRMPVSKGRQVLALDHLLDYKPEQVDLSNTRATREQFDNWYEAVMKEYDVSDSQMGVIMNGLMVWCIENGTSPNLSGDWVMMDGEEQVSFPLKPIIENAKPSFRQIMHHFSDAAEAYIEMRNRERPYMPRYGAQRNLRDRTLARYAFDFYEVTSRTTDRAREAHFQMKAAALASVSNKLFGLDGSADTTSEDTERHTATDVNAHMHHMMGVRQG</sequence>
<evidence type="ECO:0000256" key="1">
    <source>
        <dbReference type="ARBA" id="ARBA00000785"/>
    </source>
</evidence>
<feature type="active site" description="For helper component proteinase activity" evidence="32">
    <location>
        <position position="729"/>
    </location>
</feature>
<dbReference type="Pfam" id="PF00767">
    <property type="entry name" value="Poty_coat"/>
    <property type="match status" value="1"/>
</dbReference>
<feature type="domain" description="Helicase C-terminal" evidence="37">
    <location>
        <begin position="1412"/>
        <end position="1571"/>
    </location>
</feature>
<comment type="function">
    <text evidence="28">Involved in aphid transmission, cell-to-cell and systemis movement, encapsidation of the viral RNA and in the regulation of viral RNA amplification.</text>
</comment>
<keyword evidence="19" id="KW-0548">Nucleotidyltransferase</keyword>
<evidence type="ECO:0000259" key="39">
    <source>
        <dbReference type="PROSITE" id="PS51744"/>
    </source>
</evidence>
<evidence type="ECO:0000259" key="38">
    <source>
        <dbReference type="PROSITE" id="PS51436"/>
    </source>
</evidence>
<keyword evidence="12" id="KW-0597">Phosphoprotein</keyword>
<evidence type="ECO:0000256" key="22">
    <source>
        <dbReference type="ARBA" id="ARBA00022806"/>
    </source>
</evidence>
<dbReference type="PROSITE" id="PS51744">
    <property type="entry name" value="HC_PRO_CPD"/>
    <property type="match status" value="1"/>
</dbReference>
<keyword evidence="18" id="KW-0808">Transferase</keyword>
<dbReference type="CDD" id="cd23175">
    <property type="entry name" value="ps-ssRNAv_Potyviridae_RdRp"/>
    <property type="match status" value="1"/>
</dbReference>
<evidence type="ECO:0000256" key="9">
    <source>
        <dbReference type="ARBA" id="ARBA00022488"/>
    </source>
</evidence>
<feature type="compositionally biased region" description="Low complexity" evidence="34">
    <location>
        <begin position="2816"/>
        <end position="2831"/>
    </location>
</feature>
<dbReference type="PROSITE" id="PS51192">
    <property type="entry name" value="HELICASE_ATP_BIND_1"/>
    <property type="match status" value="1"/>
</dbReference>
<keyword evidence="15" id="KW-0945">Host-virus interaction</keyword>
<dbReference type="PANTHER" id="PTHR43519">
    <property type="entry name" value="ATP-DEPENDENT RNA HELICASE HRPB"/>
    <property type="match status" value="1"/>
</dbReference>
<comment type="function">
    <text evidence="31">Mediates the cap-independent, EIF4E-dependent translation of viral genomic RNAs. Binds to the cap-binding site of host EIF4E and thus interferes with the host EIF4E-dependent mRNA export and translation. VPg-RNA directly binds EIF4E and is a template for transcription. Also forms trimeric complexes with EIF4E-EIF4G, which are templates for translation.</text>
</comment>
<dbReference type="Pfam" id="PF00270">
    <property type="entry name" value="DEAD"/>
    <property type="match status" value="1"/>
</dbReference>
<dbReference type="GO" id="GO:0052170">
    <property type="term" value="P:symbiont-mediated suppression of host innate immune response"/>
    <property type="evidence" value="ECO:0007669"/>
    <property type="project" value="UniProtKB-KW"/>
</dbReference>
<keyword evidence="13" id="KW-0167">Capsid protein</keyword>
<dbReference type="PRINTS" id="PR00966">
    <property type="entry name" value="NIAPOTYPTASE"/>
</dbReference>
<feature type="domain" description="Peptidase S30" evidence="40">
    <location>
        <begin position="170"/>
        <end position="313"/>
    </location>
</feature>
<dbReference type="GO" id="GO:0016818">
    <property type="term" value="F:hydrolase activity, acting on acid anhydrides, in phosphorus-containing anhydrides"/>
    <property type="evidence" value="ECO:0007669"/>
    <property type="project" value="InterPro"/>
</dbReference>
<dbReference type="InterPro" id="IPR007094">
    <property type="entry name" value="RNA-dir_pol_PSvirus"/>
</dbReference>
<evidence type="ECO:0000256" key="6">
    <source>
        <dbReference type="ARBA" id="ARBA00020107"/>
    </source>
</evidence>
<dbReference type="GO" id="GO:0042025">
    <property type="term" value="C:host cell nucleus"/>
    <property type="evidence" value="ECO:0007669"/>
    <property type="project" value="UniProtKB-SubCell"/>
</dbReference>
<keyword evidence="23" id="KW-0788">Thiol protease</keyword>
<feature type="domain" description="RdRp catalytic" evidence="35">
    <location>
        <begin position="2535"/>
        <end position="2659"/>
    </location>
</feature>
<dbReference type="GO" id="GO:0004386">
    <property type="term" value="F:helicase activity"/>
    <property type="evidence" value="ECO:0007669"/>
    <property type="project" value="UniProtKB-KW"/>
</dbReference>
<evidence type="ECO:0000259" key="36">
    <source>
        <dbReference type="PROSITE" id="PS51192"/>
    </source>
</evidence>
<evidence type="ECO:0000256" key="7">
    <source>
        <dbReference type="ARBA" id="ARBA00022463"/>
    </source>
</evidence>
<evidence type="ECO:0000256" key="28">
    <source>
        <dbReference type="ARBA" id="ARBA00029405"/>
    </source>
</evidence>
<dbReference type="InterPro" id="IPR009003">
    <property type="entry name" value="Peptidase_S1_PA"/>
</dbReference>
<dbReference type="GO" id="GO:0003968">
    <property type="term" value="F:RNA-directed RNA polymerase activity"/>
    <property type="evidence" value="ECO:0007669"/>
    <property type="project" value="UniProtKB-KW"/>
</dbReference>
<keyword evidence="9" id="KW-1036">Host cytoplasmic vesicle</keyword>
<dbReference type="InterPro" id="IPR001730">
    <property type="entry name" value="Potyv_NIa-pro_dom"/>
</dbReference>
<organismHost>
    <name type="scientific">Melilotus indicus</name>
    <name type="common">Sourclover</name>
    <name type="synonym">Yellow sweet clover</name>
    <dbReference type="NCBI Taxonomy" id="200951"/>
</organismHost>
<keyword evidence="26" id="KW-0693">Viral RNA replication</keyword>
<comment type="catalytic activity">
    <reaction evidence="2">
        <text>Hydrolyzes a Gly-|-Gly bond at its own C-terminus, commonly in the sequence -Tyr-Xaa-Val-Gly-|-Gly, in the processing of the potyviral polyprotein.</text>
        <dbReference type="EC" id="3.4.22.45"/>
    </reaction>
</comment>
<evidence type="ECO:0000256" key="12">
    <source>
        <dbReference type="ARBA" id="ARBA00022553"/>
    </source>
</evidence>
<evidence type="ECO:0000256" key="26">
    <source>
        <dbReference type="ARBA" id="ARBA00022953"/>
    </source>
</evidence>
<evidence type="ECO:0000256" key="13">
    <source>
        <dbReference type="ARBA" id="ARBA00022561"/>
    </source>
</evidence>
<comment type="function">
    <text evidence="29">Has helicase activity. It may be involved in replication.</text>
</comment>
<keyword evidence="25" id="KW-0946">Virion</keyword>
<dbReference type="PROSITE" id="PS51194">
    <property type="entry name" value="HELICASE_CTER"/>
    <property type="match status" value="1"/>
</dbReference>
<keyword evidence="7" id="KW-0941">Suppressor of RNA silencing</keyword>
<dbReference type="PROSITE" id="PS50507">
    <property type="entry name" value="RDRP_SSRNA_POS"/>
    <property type="match status" value="1"/>
</dbReference>
<evidence type="ECO:0000256" key="30">
    <source>
        <dbReference type="ARBA" id="ARBA00034108"/>
    </source>
</evidence>
<evidence type="ECO:0000256" key="29">
    <source>
        <dbReference type="ARBA" id="ARBA00029422"/>
    </source>
</evidence>
<keyword evidence="11" id="KW-0191">Covalent protein-RNA linkage</keyword>
<evidence type="ECO:0000259" key="37">
    <source>
        <dbReference type="PROSITE" id="PS51194"/>
    </source>
</evidence>
<dbReference type="GO" id="GO:0039694">
    <property type="term" value="P:viral RNA genome replication"/>
    <property type="evidence" value="ECO:0007669"/>
    <property type="project" value="InterPro"/>
</dbReference>
<dbReference type="InterPro" id="IPR043502">
    <property type="entry name" value="DNA/RNA_pol_sf"/>
</dbReference>
<dbReference type="Gene3D" id="3.30.70.270">
    <property type="match status" value="1"/>
</dbReference>
<evidence type="ECO:0000256" key="27">
    <source>
        <dbReference type="ARBA" id="ARBA00023280"/>
    </source>
</evidence>
<dbReference type="InterPro" id="IPR001205">
    <property type="entry name" value="RNA-dir_pol_C"/>
</dbReference>
<evidence type="ECO:0000256" key="3">
    <source>
        <dbReference type="ARBA" id="ARBA00004147"/>
    </source>
</evidence>
<dbReference type="GO" id="GO:0006508">
    <property type="term" value="P:proteolysis"/>
    <property type="evidence" value="ECO:0007669"/>
    <property type="project" value="UniProtKB-KW"/>
</dbReference>
<keyword evidence="20" id="KW-0547">Nucleotide-binding</keyword>
<keyword evidence="27" id="KW-0899">Viral immunoevasion</keyword>
<keyword evidence="8" id="KW-0696">RNA-directed RNA polymerase</keyword>
<evidence type="ECO:0000256" key="31">
    <source>
        <dbReference type="ARBA" id="ARBA00045403"/>
    </source>
</evidence>
<feature type="domain" description="Peptidase C6" evidence="39">
    <location>
        <begin position="648"/>
        <end position="770"/>
    </location>
</feature>
<feature type="domain" description="Peptidase C4" evidence="38">
    <location>
        <begin position="2047"/>
        <end position="2266"/>
    </location>
</feature>
<dbReference type="Gene3D" id="2.40.10.10">
    <property type="entry name" value="Trypsin-like serine proteases"/>
    <property type="match status" value="2"/>
</dbReference>
<dbReference type="InterPro" id="IPR001650">
    <property type="entry name" value="Helicase_C-like"/>
</dbReference>
<dbReference type="Gene3D" id="3.90.70.150">
    <property type="entry name" value="Helper component proteinase"/>
    <property type="match status" value="1"/>
</dbReference>
<evidence type="ECO:0000256" key="11">
    <source>
        <dbReference type="ARBA" id="ARBA00022520"/>
    </source>
</evidence>
<evidence type="ECO:0000256" key="21">
    <source>
        <dbReference type="ARBA" id="ARBA00022801"/>
    </source>
</evidence>